<feature type="region of interest" description="Disordered" evidence="8">
    <location>
        <begin position="1"/>
        <end position="42"/>
    </location>
</feature>
<evidence type="ECO:0000256" key="4">
    <source>
        <dbReference type="ARBA" id="ARBA00022980"/>
    </source>
</evidence>
<protein>
    <recommendedName>
        <fullName evidence="7">Small ribosomal subunit protein mS29</fullName>
    </recommendedName>
</protein>
<evidence type="ECO:0000256" key="6">
    <source>
        <dbReference type="ARBA" id="ARBA00023274"/>
    </source>
</evidence>
<dbReference type="SUPFAM" id="SSF52540">
    <property type="entry name" value="P-loop containing nucleoside triphosphate hydrolases"/>
    <property type="match status" value="1"/>
</dbReference>
<dbReference type="EMBL" id="DYDO01000013">
    <property type="protein sequence ID" value="DBA13795.1"/>
    <property type="molecule type" value="Genomic_DNA"/>
</dbReference>
<evidence type="ECO:0000256" key="7">
    <source>
        <dbReference type="ARBA" id="ARBA00035140"/>
    </source>
</evidence>
<dbReference type="AlphaFoldDB" id="A0AAV2ZGQ3"/>
<comment type="caution">
    <text evidence="9">The sequence shown here is derived from an EMBL/GenBank/DDBJ whole genome shotgun (WGS) entry which is preliminary data.</text>
</comment>
<reference evidence="9" key="1">
    <citation type="thesis" date="2020" institute="ProQuest LLC" country="789 East Eisenhower Parkway, Ann Arbor, MI, USA">
        <title>Comparative Genomics and Chromosome Evolution.</title>
        <authorList>
            <person name="Mudd A.B."/>
        </authorList>
    </citation>
    <scope>NUCLEOTIDE SEQUENCE</scope>
    <source>
        <strain evidence="9">1538</strain>
        <tissue evidence="9">Blood</tissue>
    </source>
</reference>
<organism evidence="9 10">
    <name type="scientific">Pyxicephalus adspersus</name>
    <name type="common">African bullfrog</name>
    <dbReference type="NCBI Taxonomy" id="30357"/>
    <lineage>
        <taxon>Eukaryota</taxon>
        <taxon>Metazoa</taxon>
        <taxon>Chordata</taxon>
        <taxon>Craniata</taxon>
        <taxon>Vertebrata</taxon>
        <taxon>Euteleostomi</taxon>
        <taxon>Amphibia</taxon>
        <taxon>Batrachia</taxon>
        <taxon>Anura</taxon>
        <taxon>Neobatrachia</taxon>
        <taxon>Ranoidea</taxon>
        <taxon>Pyxicephalidae</taxon>
        <taxon>Pyxicephalinae</taxon>
        <taxon>Pyxicephalus</taxon>
    </lineage>
</organism>
<keyword evidence="10" id="KW-1185">Reference proteome</keyword>
<accession>A0AAV2ZGQ3</accession>
<dbReference type="InterPro" id="IPR027417">
    <property type="entry name" value="P-loop_NTPase"/>
</dbReference>
<proteinExistence type="inferred from homology"/>
<evidence type="ECO:0000256" key="5">
    <source>
        <dbReference type="ARBA" id="ARBA00023128"/>
    </source>
</evidence>
<dbReference type="PRINTS" id="PR01716">
    <property type="entry name" value="DEATHASSOCP3"/>
</dbReference>
<dbReference type="PANTHER" id="PTHR12810:SF0">
    <property type="entry name" value="SMALL RIBOSOMAL SUBUNIT PROTEIN MS29"/>
    <property type="match status" value="1"/>
</dbReference>
<dbReference type="Proteomes" id="UP001181693">
    <property type="component" value="Unassembled WGS sequence"/>
</dbReference>
<evidence type="ECO:0000313" key="10">
    <source>
        <dbReference type="Proteomes" id="UP001181693"/>
    </source>
</evidence>
<dbReference type="GO" id="GO:0005763">
    <property type="term" value="C:mitochondrial small ribosomal subunit"/>
    <property type="evidence" value="ECO:0007669"/>
    <property type="project" value="TreeGrafter"/>
</dbReference>
<evidence type="ECO:0000256" key="3">
    <source>
        <dbReference type="ARBA" id="ARBA00022946"/>
    </source>
</evidence>
<feature type="compositionally biased region" description="Basic and acidic residues" evidence="8">
    <location>
        <begin position="26"/>
        <end position="42"/>
    </location>
</feature>
<keyword evidence="5" id="KW-0496">Mitochondrion</keyword>
<keyword evidence="3" id="KW-0809">Transit peptide</keyword>
<dbReference type="InterPro" id="IPR019368">
    <property type="entry name" value="Ribosomal_mS29"/>
</dbReference>
<name>A0AAV2ZGQ3_PYXAD</name>
<keyword evidence="6" id="KW-0687">Ribonucleoprotein</keyword>
<evidence type="ECO:0000313" key="9">
    <source>
        <dbReference type="EMBL" id="DBA13795.1"/>
    </source>
</evidence>
<dbReference type="GO" id="GO:0006915">
    <property type="term" value="P:apoptotic process"/>
    <property type="evidence" value="ECO:0007669"/>
    <property type="project" value="InterPro"/>
</dbReference>
<evidence type="ECO:0000256" key="8">
    <source>
        <dbReference type="SAM" id="MobiDB-lite"/>
    </source>
</evidence>
<feature type="compositionally biased region" description="Low complexity" evidence="8">
    <location>
        <begin position="13"/>
        <end position="24"/>
    </location>
</feature>
<keyword evidence="4" id="KW-0689">Ribosomal protein</keyword>
<dbReference type="Gene3D" id="3.40.50.300">
    <property type="entry name" value="P-loop containing nucleotide triphosphate hydrolases"/>
    <property type="match status" value="1"/>
</dbReference>
<evidence type="ECO:0000256" key="1">
    <source>
        <dbReference type="ARBA" id="ARBA00004173"/>
    </source>
</evidence>
<sequence length="377" mass="43036">MVFAPSVLQRGLSSTSSTAESPAPREVFRTNESDPAQHSEDHEAQFYSIPSSQVRSVFPHGLPPRFQSLCKTLNETSLMVRWPAIELLDYLRKTDFSQPAVRYVLYGKPGTGKSLILCHILHYCHSQGWLIVHLPDAHFLVKNCKELMISSYNKDRYDQPLEASAWLKHFKASNEQFLSQILTQQRYVWSRREATEEGTPLSVVVDQGLTRVKTASDVVGVVLKELKRQSGGHAFRMLVSMDGANSLWGKSSLRKEDKSDMLPEDLTLVHNFRKMVKNDWTGGAVVLSVSQTGSLFQPKSSYLPRALLGKEGFDSLDPFIPIQVTKYSQKEFESCYRYYVERKWIQHAQARTDQGKMELMFLSNFNPREMEKICAFL</sequence>
<gene>
    <name evidence="9" type="ORF">GDO54_004835</name>
</gene>
<evidence type="ECO:0000256" key="2">
    <source>
        <dbReference type="ARBA" id="ARBA00009863"/>
    </source>
</evidence>
<dbReference type="Pfam" id="PF10236">
    <property type="entry name" value="DAP3"/>
    <property type="match status" value="1"/>
</dbReference>
<comment type="similarity">
    <text evidence="2">Belongs to the mitochondrion-specific ribosomal protein mS29 family.</text>
</comment>
<dbReference type="InterPro" id="IPR008092">
    <property type="entry name" value="Ribosomal_mS29_met"/>
</dbReference>
<dbReference type="GO" id="GO:0003735">
    <property type="term" value="F:structural constituent of ribosome"/>
    <property type="evidence" value="ECO:0007669"/>
    <property type="project" value="TreeGrafter"/>
</dbReference>
<comment type="subcellular location">
    <subcellularLocation>
        <location evidence="1">Mitochondrion</location>
    </subcellularLocation>
</comment>
<dbReference type="PANTHER" id="PTHR12810">
    <property type="entry name" value="MITOCHONDRIAL 28S RIBOSOMAL PROTEIN S29"/>
    <property type="match status" value="1"/>
</dbReference>